<feature type="region of interest" description="Disordered" evidence="1">
    <location>
        <begin position="1"/>
        <end position="22"/>
    </location>
</feature>
<accession>A0A7W7CB43</accession>
<gene>
    <name evidence="3" type="ORF">HNR67_004025</name>
</gene>
<feature type="compositionally biased region" description="Basic and acidic residues" evidence="1">
    <location>
        <begin position="434"/>
        <end position="446"/>
    </location>
</feature>
<evidence type="ECO:0000259" key="2">
    <source>
        <dbReference type="Pfam" id="PF13699"/>
    </source>
</evidence>
<keyword evidence="4" id="KW-1185">Reference proteome</keyword>
<evidence type="ECO:0000313" key="4">
    <source>
        <dbReference type="Proteomes" id="UP000533598"/>
    </source>
</evidence>
<feature type="region of interest" description="Disordered" evidence="1">
    <location>
        <begin position="133"/>
        <end position="155"/>
    </location>
</feature>
<reference evidence="3 4" key="1">
    <citation type="submission" date="2020-08" db="EMBL/GenBank/DDBJ databases">
        <title>Sequencing the genomes of 1000 actinobacteria strains.</title>
        <authorList>
            <person name="Klenk H.-P."/>
        </authorList>
    </citation>
    <scope>NUCLEOTIDE SEQUENCE [LARGE SCALE GENOMIC DNA]</scope>
    <source>
        <strain evidence="3 4">DSM 44230</strain>
    </source>
</reference>
<dbReference type="InterPro" id="IPR025295">
    <property type="entry name" value="eCIS_core_dom"/>
</dbReference>
<comment type="caution">
    <text evidence="3">The sequence shown here is derived from an EMBL/GenBank/DDBJ whole genome shotgun (WGS) entry which is preliminary data.</text>
</comment>
<evidence type="ECO:0000313" key="3">
    <source>
        <dbReference type="EMBL" id="MBB4677907.1"/>
    </source>
</evidence>
<name>A0A7W7CB43_9PSEU</name>
<dbReference type="Pfam" id="PF13699">
    <property type="entry name" value="eCIS_core"/>
    <property type="match status" value="1"/>
</dbReference>
<dbReference type="EMBL" id="JACHMH010000001">
    <property type="protein sequence ID" value="MBB4677907.1"/>
    <property type="molecule type" value="Genomic_DNA"/>
</dbReference>
<protein>
    <recommendedName>
        <fullName evidence="2">eCIS core domain-containing protein</fullName>
    </recommendedName>
</protein>
<dbReference type="RefSeq" id="WP_185003793.1">
    <property type="nucleotide sequence ID" value="NZ_BAAAUI010000044.1"/>
</dbReference>
<feature type="region of interest" description="Disordered" evidence="1">
    <location>
        <begin position="426"/>
        <end position="454"/>
    </location>
</feature>
<evidence type="ECO:0000256" key="1">
    <source>
        <dbReference type="SAM" id="MobiDB-lite"/>
    </source>
</evidence>
<dbReference type="AlphaFoldDB" id="A0A7W7CB43"/>
<feature type="domain" description="eCIS core" evidence="2">
    <location>
        <begin position="21"/>
        <end position="97"/>
    </location>
</feature>
<sequence>MTRAHQTRDPGTPAVTSHGRPLEPVLRHDLEARFDADFSQVRVHTGPEAAAAANALDARAYTVGQHIVFGAEDYRPSAMAGRGLLAHELAHTLQQGNAQPTPGLPVSRVSDHAEGEARSAVEAVAEGRRPIVRSGQSPVLARQTKGEKPKPVPKKKTAEELAAEAAAKQEALDAKAREFGAADYADYRSKLVGGTVFGVAIAARGPVHPRFLRKLKQVEADALAANGGADLGVRSVLGYYSGGMHTWGRAVDLNLGRNVYVTHSNGEQGISALVDPVYDRIARRMLNRASALVHGVRKIAVDTGLVAPGKAPSRDQEFELIAQENDAMIDYFAAIRTEDPKIPARRVSRTVLTTPLTPEDPNIEQIRRDFDLLRGVGQPVFGDKDYPFQDKTGGGQVDRTPHGGFLDLPRELVNAARARGLRWGGTDFGPESGDMMHLDDKDHSAEYRGPGNWS</sequence>
<dbReference type="Proteomes" id="UP000533598">
    <property type="component" value="Unassembled WGS sequence"/>
</dbReference>
<organism evidence="3 4">
    <name type="scientific">Crossiella cryophila</name>
    <dbReference type="NCBI Taxonomy" id="43355"/>
    <lineage>
        <taxon>Bacteria</taxon>
        <taxon>Bacillati</taxon>
        <taxon>Actinomycetota</taxon>
        <taxon>Actinomycetes</taxon>
        <taxon>Pseudonocardiales</taxon>
        <taxon>Pseudonocardiaceae</taxon>
        <taxon>Crossiella</taxon>
    </lineage>
</organism>
<proteinExistence type="predicted"/>